<evidence type="ECO:0000313" key="2">
    <source>
        <dbReference type="EMBL" id="ALA06533.1"/>
    </source>
</evidence>
<gene>
    <name evidence="2" type="ORF">SEA_LUMOS_17</name>
</gene>
<dbReference type="SUPFAM" id="SSF53955">
    <property type="entry name" value="Lysozyme-like"/>
    <property type="match status" value="1"/>
</dbReference>
<dbReference type="EMBL" id="KT372003">
    <property type="protein sequence ID" value="ALA06533.1"/>
    <property type="molecule type" value="Genomic_DNA"/>
</dbReference>
<feature type="compositionally biased region" description="Low complexity" evidence="1">
    <location>
        <begin position="1637"/>
        <end position="1654"/>
    </location>
</feature>
<feature type="region of interest" description="Disordered" evidence="1">
    <location>
        <begin position="1058"/>
        <end position="1146"/>
    </location>
</feature>
<accession>A0A0K2CMB0</accession>
<dbReference type="InterPro" id="IPR023346">
    <property type="entry name" value="Lysozyme-like_dom_sf"/>
</dbReference>
<protein>
    <submittedName>
        <fullName evidence="2">Tape measure protein</fullName>
    </submittedName>
</protein>
<name>A0A0K2CMB0_9CAUD</name>
<feature type="compositionally biased region" description="Basic and acidic residues" evidence="1">
    <location>
        <begin position="1787"/>
        <end position="1797"/>
    </location>
</feature>
<keyword evidence="3" id="KW-1185">Reference proteome</keyword>
<feature type="region of interest" description="Disordered" evidence="1">
    <location>
        <begin position="1751"/>
        <end position="1771"/>
    </location>
</feature>
<feature type="compositionally biased region" description="Low complexity" evidence="1">
    <location>
        <begin position="1082"/>
        <end position="1098"/>
    </location>
</feature>
<organism evidence="2 3">
    <name type="scientific">Mycobacterium phage Lumos</name>
    <dbReference type="NCBI Taxonomy" id="1701852"/>
    <lineage>
        <taxon>Viruses</taxon>
        <taxon>Duplodnaviria</taxon>
        <taxon>Heunggongvirae</taxon>
        <taxon>Uroviricota</taxon>
        <taxon>Caudoviricetes</taxon>
        <taxon>Vilmaviridae</taxon>
        <taxon>Lclasvirinae</taxon>
        <taxon>Lumosvirus</taxon>
        <taxon>Lumosvirus lumos</taxon>
    </lineage>
</organism>
<feature type="compositionally biased region" description="Pro residues" evidence="1">
    <location>
        <begin position="1591"/>
        <end position="1608"/>
    </location>
</feature>
<sequence length="1807" mass="188091">MAEFVAAQASVLIVPTLGKGANSFHTKLKGELQKVRESVDVQVNADTTRMMAEVQTAKTALERDPINLRVAVDNDGFKTLIKDVQHIQTVYQDLKSDFKKGLFLNLKVVGLSTLNMAASAVGALNTSLVQLSQSALVVPGIMAGLASSLAAGVIGSRGLADAFKAQAKATKDATDSARQQRDANKAVRDSTRDLNNAIKDAKRNLQDLNDQLRDAPLDEAEAMMNLAEAQAEANNRLGKSAFELQKDQLRLRRAENELADTRKTNGRLAQDVAEANKKGIAGNDAVVAATERLTAALEDQRRGADAVNELADAMAKLSPNAQDFVNKVKALGGAWDELRNAVQDRLFANLGDDVTTLAGKSLPMLQKGLSDVAGSLNGNLRTALRELGSDQNQGFLENIFGNTAEAGKVFDQAIKPLLDGILRLSSVGSDYLPRLSDAFGDVMRRFDNFITRADEDGSLDRWIDQGLTSLTELGNTLLNIASIMNTVSEAFTGAGGTSVTKWLEDNTKRLADFLKGPEGQQKLRDMFANARAEFSKWEPVLKTIPGIIKNIATAAQNWADIVMPFLTTVAPILRDHPGLVMAIFTAYMSWKTFMPIIKGVNTLIGTDTGLVGAAKRAGRSIAAADGLTGKMRAFGQLIGPGGLVMGGLTVLAGFLINDWVNAQQTAADAVQHHADMVDLLKQNLDSLSGSMTQQGLINTINGLSSWTDPRGNRRDIPMIAKDLGLTDQFTRAVNPTDQAGRNQFSGSVREQLRQELGPKLKETVDSVNHERDSRGGDSTGTPVLTEDAFLDALLSGPQTRTDFAKKYFMRETLDDFIFGSKGGPLGIGSTSGLSDRAKNLISLNAATNEAVDSGLVQGDLNRTLGLSLSGQKAEFQPNSPFSQLGSPRAFYNINRDGGAVIEVDTPPDKLPPDLKEKLGDYNITPLANGSGSHIVVDPELAKQFLVPAFASGGMFRGPGSGTSDSILARVSNGEFITRASVVERNPELFHALNAGLIDPAMLPAFAGGTPFPLDIPALPGGPTVPPGYTATNGPTNGFVPAIAGAPMVPWDQLSGGGAQVVSAPRPPTQYRTFTPPAPKPAVKPAAPASTAPSSTGTPHLTGAVPGPTQHLTGPNGSPVLPGPSVAGVPGIPGTSSGSAATVGDTGSPLQNMINGWNPTLTPSVNDPMGLAGLPDNLQPVSILEQAGEILLSAVLGFFGIDPTYFNIGKKIFTGLTGKKDSDKQQGAVPGVDGLLGVNPYDYYGIGQPGTAQLVPNANSTDYLGSMSSVASQFGLSLTSGMRDEAGSLHSTGTAGDFSNGSGNTPEMEKFANFMADNYAPYITELIYDSPTFNKTIKDGKIVGKFGEFYTMAQAGNHQNHVHLAVDMPPMLAQQAFNQYQQQAGVGGVAAPVGGGAAAWRPNVQQAVANVAAQYGITNQAAVVEDILGQIDFESKGDAGALNPNDSDGLPAIGLGQFKQGTFNAHNITGGSINDGNAQIYAMIDYLASGKYGIIPGGGVNWKGVGWRNGMGYANGGLLRGPGNGTSDSILARVSNGEFITKASVVSRNPALFSAFNSGALDPAMFPGFADGTPVPLQIAGMQPQTPQQAGPLPPPAAPMAGPPGPDPQAPQSQPGQPPVTDTAAQALGGISLGGTSAADGAQPGAEGPEGANPEIDPRSILGAAPANTDHNNPALSKGIQGAFSTVGSIASMAASAALSAGTMGAGAAAAGPASSGIQAGAQMAGQVATGALNILSSLLVGTAPGQTGTTQNAYGAPVLPQGPPQSQPRGPAVVNNYGDIHTANYEEFHRGQQRREAQTQAPFLPMR</sequence>
<feature type="region of interest" description="Disordered" evidence="1">
    <location>
        <begin position="1575"/>
        <end position="1673"/>
    </location>
</feature>
<feature type="region of interest" description="Disordered" evidence="1">
    <location>
        <begin position="1787"/>
        <end position="1807"/>
    </location>
</feature>
<evidence type="ECO:0000313" key="3">
    <source>
        <dbReference type="Proteomes" id="UP000223849"/>
    </source>
</evidence>
<dbReference type="Proteomes" id="UP000223849">
    <property type="component" value="Segment"/>
</dbReference>
<proteinExistence type="predicted"/>
<evidence type="ECO:0000256" key="1">
    <source>
        <dbReference type="SAM" id="MobiDB-lite"/>
    </source>
</evidence>
<feature type="region of interest" description="Disordered" evidence="1">
    <location>
        <begin position="171"/>
        <end position="191"/>
    </location>
</feature>
<reference evidence="2 3" key="1">
    <citation type="submission" date="2015-08" db="EMBL/GenBank/DDBJ databases">
        <authorList>
            <person name="Davis N."/>
            <person name="Domingos A."/>
            <person name="Holland C."/>
            <person name="Houk L.J."/>
            <person name="Hueter N."/>
            <person name="Molina L."/>
            <person name="Sontag M."/>
            <person name="Saintfleur O."/>
            <person name="Swinford C."/>
            <person name="Villalobos-Ayala K."/>
            <person name="Carroll M."/>
            <person name="Cottrell-Yongye A."/>
            <person name="D'Elia T."/>
            <person name="Delesalle V.A."/>
            <person name="Bradley K.W."/>
            <person name="Asai D.J."/>
            <person name="Bowman C.A."/>
            <person name="Russell D.A."/>
            <person name="Pope W.H."/>
            <person name="Jacobs-Sera D."/>
            <person name="Hendrix R.W."/>
            <person name="Hatfull G.F."/>
        </authorList>
    </citation>
    <scope>NUCLEOTIDE SEQUENCE [LARGE SCALE GENOMIC DNA]</scope>
</reference>